<dbReference type="Proteomes" id="UP000012313">
    <property type="component" value="Unassembled WGS sequence"/>
</dbReference>
<dbReference type="AlphaFoldDB" id="N1WIR9"/>
<reference evidence="1" key="1">
    <citation type="submission" date="2013-03" db="EMBL/GenBank/DDBJ databases">
        <authorList>
            <person name="Harkins D.M."/>
            <person name="Durkin A.S."/>
            <person name="Brinkac L.M."/>
            <person name="Haft D.H."/>
            <person name="Selengut J.D."/>
            <person name="Sanka R."/>
            <person name="DePew J."/>
            <person name="Purushe J."/>
            <person name="Hartskeerl R.A."/>
            <person name="Ahmed A."/>
            <person name="van der Linden H."/>
            <person name="Goris M.G.A."/>
            <person name="Vinetz J.M."/>
            <person name="Sutton G.G."/>
            <person name="Nierman W.C."/>
            <person name="Fouts D.E."/>
        </authorList>
    </citation>
    <scope>NUCLEOTIDE SEQUENCE [LARGE SCALE GENOMIC DNA]</scope>
    <source>
        <strain evidence="1">ICFT</strain>
    </source>
</reference>
<organism evidence="1 2">
    <name type="scientific">Leptospira weilii serovar Ranarum str. ICFT</name>
    <dbReference type="NCBI Taxonomy" id="1218598"/>
    <lineage>
        <taxon>Bacteria</taxon>
        <taxon>Pseudomonadati</taxon>
        <taxon>Spirochaetota</taxon>
        <taxon>Spirochaetia</taxon>
        <taxon>Leptospirales</taxon>
        <taxon>Leptospiraceae</taxon>
        <taxon>Leptospira</taxon>
    </lineage>
</organism>
<proteinExistence type="predicted"/>
<accession>N1WIR9</accession>
<comment type="caution">
    <text evidence="1">The sequence shown here is derived from an EMBL/GenBank/DDBJ whole genome shotgun (WGS) entry which is preliminary data.</text>
</comment>
<protein>
    <submittedName>
        <fullName evidence="1">Uncharacterized protein</fullName>
    </submittedName>
</protein>
<name>N1WIR9_9LEPT</name>
<evidence type="ECO:0000313" key="1">
    <source>
        <dbReference type="EMBL" id="EMY77247.1"/>
    </source>
</evidence>
<dbReference type="EMBL" id="AOHC02000037">
    <property type="protein sequence ID" value="EMY77247.1"/>
    <property type="molecule type" value="Genomic_DNA"/>
</dbReference>
<sequence>MIRVEEKSRTETGLKIQSPYKNLKRKNSKIEWVLERALRNWELIPIVIRRTYKKTRKIEIRRVSHSKRI</sequence>
<keyword evidence="2" id="KW-1185">Reference proteome</keyword>
<evidence type="ECO:0000313" key="2">
    <source>
        <dbReference type="Proteomes" id="UP000012313"/>
    </source>
</evidence>
<gene>
    <name evidence="1" type="ORF">LEP1GSC060_2840</name>
</gene>